<dbReference type="EMBL" id="JAPDRL010000064">
    <property type="protein sequence ID" value="KAJ9660625.1"/>
    <property type="molecule type" value="Genomic_DNA"/>
</dbReference>
<keyword evidence="3" id="KW-1185">Reference proteome</keyword>
<keyword evidence="1" id="KW-0472">Membrane</keyword>
<reference evidence="2" key="1">
    <citation type="submission" date="2022-10" db="EMBL/GenBank/DDBJ databases">
        <title>Culturing micro-colonial fungi from biological soil crusts in the Mojave desert and describing Neophaeococcomyces mojavensis, and introducing the new genera and species Taxawa tesnikishii.</title>
        <authorList>
            <person name="Kurbessoian T."/>
            <person name="Stajich J.E."/>
        </authorList>
    </citation>
    <scope>NUCLEOTIDE SEQUENCE</scope>
    <source>
        <strain evidence="2">TK_1</strain>
    </source>
</reference>
<name>A0ABQ9NL20_9PEZI</name>
<proteinExistence type="predicted"/>
<keyword evidence="1" id="KW-0812">Transmembrane</keyword>
<comment type="caution">
    <text evidence="2">The sequence shown here is derived from an EMBL/GenBank/DDBJ whole genome shotgun (WGS) entry which is preliminary data.</text>
</comment>
<evidence type="ECO:0000313" key="3">
    <source>
        <dbReference type="Proteomes" id="UP001172684"/>
    </source>
</evidence>
<gene>
    <name evidence="2" type="ORF">H2201_006883</name>
</gene>
<organism evidence="2 3">
    <name type="scientific">Coniosporium apollinis</name>
    <dbReference type="NCBI Taxonomy" id="61459"/>
    <lineage>
        <taxon>Eukaryota</taxon>
        <taxon>Fungi</taxon>
        <taxon>Dikarya</taxon>
        <taxon>Ascomycota</taxon>
        <taxon>Pezizomycotina</taxon>
        <taxon>Dothideomycetes</taxon>
        <taxon>Dothideomycetes incertae sedis</taxon>
        <taxon>Coniosporium</taxon>
    </lineage>
</organism>
<dbReference type="Proteomes" id="UP001172684">
    <property type="component" value="Unassembled WGS sequence"/>
</dbReference>
<evidence type="ECO:0000313" key="2">
    <source>
        <dbReference type="EMBL" id="KAJ9660625.1"/>
    </source>
</evidence>
<evidence type="ECO:0000256" key="1">
    <source>
        <dbReference type="SAM" id="Phobius"/>
    </source>
</evidence>
<sequence>MPYFFFLSQPKKKSRYAHRPVVAGLAAINPGFALVYGGTLLVRHYVKKHRARKAARRETAARTEAWVNAVDPESTWVIDFEITITGGVIVDTSVTITDLVGLGYRGT</sequence>
<feature type="transmembrane region" description="Helical" evidence="1">
    <location>
        <begin position="20"/>
        <end position="42"/>
    </location>
</feature>
<accession>A0ABQ9NL20</accession>
<protein>
    <submittedName>
        <fullName evidence="2">Uncharacterized protein</fullName>
    </submittedName>
</protein>
<keyword evidence="1" id="KW-1133">Transmembrane helix</keyword>